<dbReference type="SUPFAM" id="SSF55874">
    <property type="entry name" value="ATPase domain of HSP90 chaperone/DNA topoisomerase II/histidine kinase"/>
    <property type="match status" value="1"/>
</dbReference>
<dbReference type="InterPro" id="IPR003594">
    <property type="entry name" value="HATPase_dom"/>
</dbReference>
<feature type="transmembrane region" description="Helical" evidence="7">
    <location>
        <begin position="189"/>
        <end position="210"/>
    </location>
</feature>
<dbReference type="EMBL" id="CP062983">
    <property type="protein sequence ID" value="QPC81634.1"/>
    <property type="molecule type" value="Genomic_DNA"/>
</dbReference>
<dbReference type="CDD" id="cd00082">
    <property type="entry name" value="HisKA"/>
    <property type="match status" value="1"/>
</dbReference>
<feature type="transmembrane region" description="Helical" evidence="7">
    <location>
        <begin position="133"/>
        <end position="154"/>
    </location>
</feature>
<accession>A0A7S8E798</accession>
<reference evidence="9 10" key="1">
    <citation type="submission" date="2020-02" db="EMBL/GenBank/DDBJ databases">
        <authorList>
            <person name="Zheng R.K."/>
            <person name="Sun C.M."/>
        </authorList>
    </citation>
    <scope>NUCLEOTIDE SEQUENCE [LARGE SCALE GENOMIC DNA]</scope>
    <source>
        <strain evidence="10">rifampicinis</strain>
    </source>
</reference>
<dbReference type="CDD" id="cd00075">
    <property type="entry name" value="HATPase"/>
    <property type="match status" value="1"/>
</dbReference>
<dbReference type="InterPro" id="IPR036890">
    <property type="entry name" value="HATPase_C_sf"/>
</dbReference>
<dbReference type="InterPro" id="IPR036097">
    <property type="entry name" value="HisK_dim/P_sf"/>
</dbReference>
<feature type="transmembrane region" description="Helical" evidence="7">
    <location>
        <begin position="94"/>
        <end position="113"/>
    </location>
</feature>
<feature type="transmembrane region" description="Helical" evidence="7">
    <location>
        <begin position="6"/>
        <end position="25"/>
    </location>
</feature>
<dbReference type="PANTHER" id="PTHR43711:SF31">
    <property type="entry name" value="HISTIDINE KINASE"/>
    <property type="match status" value="1"/>
</dbReference>
<evidence type="ECO:0000256" key="4">
    <source>
        <dbReference type="ARBA" id="ARBA00022679"/>
    </source>
</evidence>
<evidence type="ECO:0000259" key="8">
    <source>
        <dbReference type="PROSITE" id="PS50109"/>
    </source>
</evidence>
<dbReference type="PANTHER" id="PTHR43711">
    <property type="entry name" value="TWO-COMPONENT HISTIDINE KINASE"/>
    <property type="match status" value="1"/>
</dbReference>
<evidence type="ECO:0000256" key="2">
    <source>
        <dbReference type="ARBA" id="ARBA00012438"/>
    </source>
</evidence>
<keyword evidence="10" id="KW-1185">Reference proteome</keyword>
<proteinExistence type="predicted"/>
<feature type="transmembrane region" description="Helical" evidence="7">
    <location>
        <begin position="64"/>
        <end position="82"/>
    </location>
</feature>
<dbReference type="Gene3D" id="3.30.565.10">
    <property type="entry name" value="Histidine kinase-like ATPase, C-terminal domain"/>
    <property type="match status" value="1"/>
</dbReference>
<keyword evidence="3" id="KW-0597">Phosphoprotein</keyword>
<dbReference type="PRINTS" id="PR00344">
    <property type="entry name" value="BCTRLSENSOR"/>
</dbReference>
<evidence type="ECO:0000256" key="5">
    <source>
        <dbReference type="ARBA" id="ARBA00022777"/>
    </source>
</evidence>
<name>A0A7S8E798_9CHLR</name>
<evidence type="ECO:0000256" key="3">
    <source>
        <dbReference type="ARBA" id="ARBA00022553"/>
    </source>
</evidence>
<dbReference type="InterPro" id="IPR004358">
    <property type="entry name" value="Sig_transdc_His_kin-like_C"/>
</dbReference>
<dbReference type="Pfam" id="PF00512">
    <property type="entry name" value="HisKA"/>
    <property type="match status" value="1"/>
</dbReference>
<evidence type="ECO:0000256" key="7">
    <source>
        <dbReference type="SAM" id="Phobius"/>
    </source>
</evidence>
<keyword evidence="6" id="KW-0902">Two-component regulatory system</keyword>
<dbReference type="GO" id="GO:0000155">
    <property type="term" value="F:phosphorelay sensor kinase activity"/>
    <property type="evidence" value="ECO:0007669"/>
    <property type="project" value="InterPro"/>
</dbReference>
<feature type="transmembrane region" description="Helical" evidence="7">
    <location>
        <begin position="37"/>
        <end position="58"/>
    </location>
</feature>
<dbReference type="Gene3D" id="1.10.287.130">
    <property type="match status" value="1"/>
</dbReference>
<dbReference type="SUPFAM" id="SSF47384">
    <property type="entry name" value="Homodimeric domain of signal transducing histidine kinase"/>
    <property type="match status" value="1"/>
</dbReference>
<protein>
    <recommendedName>
        <fullName evidence="2">histidine kinase</fullName>
        <ecNumber evidence="2">2.7.13.3</ecNumber>
    </recommendedName>
</protein>
<keyword evidence="5" id="KW-0418">Kinase</keyword>
<organism evidence="9 10">
    <name type="scientific">Phototrophicus methaneseepsis</name>
    <dbReference type="NCBI Taxonomy" id="2710758"/>
    <lineage>
        <taxon>Bacteria</taxon>
        <taxon>Bacillati</taxon>
        <taxon>Chloroflexota</taxon>
        <taxon>Candidatus Thermofontia</taxon>
        <taxon>Phototrophicales</taxon>
        <taxon>Phototrophicaceae</taxon>
        <taxon>Phototrophicus</taxon>
    </lineage>
</organism>
<keyword evidence="7" id="KW-0812">Transmembrane</keyword>
<keyword evidence="7" id="KW-1133">Transmembrane helix</keyword>
<feature type="transmembrane region" description="Helical" evidence="7">
    <location>
        <begin position="166"/>
        <end position="183"/>
    </location>
</feature>
<dbReference type="PROSITE" id="PS50109">
    <property type="entry name" value="HIS_KIN"/>
    <property type="match status" value="1"/>
</dbReference>
<dbReference type="InterPro" id="IPR003661">
    <property type="entry name" value="HisK_dim/P_dom"/>
</dbReference>
<dbReference type="AlphaFoldDB" id="A0A7S8E798"/>
<dbReference type="Proteomes" id="UP000594468">
    <property type="component" value="Chromosome"/>
</dbReference>
<keyword evidence="4" id="KW-0808">Transferase</keyword>
<dbReference type="RefSeq" id="WP_195169705.1">
    <property type="nucleotide sequence ID" value="NZ_CP062983.1"/>
</dbReference>
<comment type="catalytic activity">
    <reaction evidence="1">
        <text>ATP + protein L-histidine = ADP + protein N-phospho-L-histidine.</text>
        <dbReference type="EC" id="2.7.13.3"/>
    </reaction>
</comment>
<dbReference type="KEGG" id="pmet:G4Y79_18345"/>
<dbReference type="InterPro" id="IPR050736">
    <property type="entry name" value="Sensor_HK_Regulatory"/>
</dbReference>
<dbReference type="Pfam" id="PF02518">
    <property type="entry name" value="HATPase_c"/>
    <property type="match status" value="1"/>
</dbReference>
<keyword evidence="7" id="KW-0472">Membrane</keyword>
<evidence type="ECO:0000256" key="1">
    <source>
        <dbReference type="ARBA" id="ARBA00000085"/>
    </source>
</evidence>
<feature type="domain" description="Histidine kinase" evidence="8">
    <location>
        <begin position="418"/>
        <end position="654"/>
    </location>
</feature>
<gene>
    <name evidence="9" type="ORF">G4Y79_18345</name>
</gene>
<evidence type="ECO:0000313" key="9">
    <source>
        <dbReference type="EMBL" id="QPC81634.1"/>
    </source>
</evidence>
<evidence type="ECO:0000256" key="6">
    <source>
        <dbReference type="ARBA" id="ARBA00023012"/>
    </source>
</evidence>
<dbReference type="InterPro" id="IPR005467">
    <property type="entry name" value="His_kinase_dom"/>
</dbReference>
<dbReference type="SMART" id="SM00387">
    <property type="entry name" value="HATPase_c"/>
    <property type="match status" value="1"/>
</dbReference>
<evidence type="ECO:0000313" key="10">
    <source>
        <dbReference type="Proteomes" id="UP000594468"/>
    </source>
</evidence>
<sequence>MTFPFAITLFGLSGACFVVMACAFLQSTNTTSIRQGLLAAIALCTALSLVLRAINAPVMQSPPLLWGLLILASTLFGALVLYDLAFAYPARLRAWVALSVIILAIFAIVGFFSPSIWAGWGLWGASTLSIPGLLALSGIVIQAVIWLTLLLLRLHQSPLPQITDRIGLWAIASGLWIVAMVLIAHGTGFLGVIGGAAAIGALALATYTILHYRPIFLLGWLAQTRPQPALPFKRIQNLLGNVTTPGDAIRAVCDDLEAYLGLEAIQIQQPMVPEASAALQSIALDIEAQPIELDVSSTLWQAFRQQQAVELYDLNYHPAFAEVPIQDKVAFAKTQMALFIPLHINGRCALIMALRKKPISRPLTAAEIQAAQVGMYQLSAYLTSQPMQETILSLDQSLLRAKSELNKLEAIKSDFITIASHELRTPLAQLRGYIDIVESIASDSNIDKSQSERIFNNLRRSTNRLEDLISAMLDTSQLEVGEMPFKFVSAQPETLIKLVTDPLKEPVAERRLTLAIEDMSALPPIRADMPRLVQAMRNVITNAIKYTPDQGQITISAYLPNDAPEAVRFAIEDTGIGIDPAQIDLIFDKFYRGFDTQLHSTGTYKFMGAGPGLGLTIARGIIQAHGGKINAKSEARNLDTCPGSTFYIDLPIEEESSAETVGTRPNE</sequence>
<dbReference type="SMART" id="SM00388">
    <property type="entry name" value="HisKA"/>
    <property type="match status" value="1"/>
</dbReference>
<dbReference type="EC" id="2.7.13.3" evidence="2"/>